<proteinExistence type="predicted"/>
<dbReference type="Proteomes" id="UP001239111">
    <property type="component" value="Chromosome 2"/>
</dbReference>
<reference evidence="1" key="1">
    <citation type="submission" date="2023-04" db="EMBL/GenBank/DDBJ databases">
        <title>A chromosome-level genome assembly of the parasitoid wasp Eretmocerus hayati.</title>
        <authorList>
            <person name="Zhong Y."/>
            <person name="Liu S."/>
            <person name="Liu Y."/>
        </authorList>
    </citation>
    <scope>NUCLEOTIDE SEQUENCE</scope>
    <source>
        <strain evidence="1">ZJU_SS_LIU_2023</strain>
    </source>
</reference>
<name>A0ACC2NWG0_9HYME</name>
<comment type="caution">
    <text evidence="1">The sequence shown here is derived from an EMBL/GenBank/DDBJ whole genome shotgun (WGS) entry which is preliminary data.</text>
</comment>
<accession>A0ACC2NWG0</accession>
<dbReference type="EMBL" id="CM056742">
    <property type="protein sequence ID" value="KAJ8675530.1"/>
    <property type="molecule type" value="Genomic_DNA"/>
</dbReference>
<keyword evidence="2" id="KW-1185">Reference proteome</keyword>
<sequence>MIGKTVGQTTCRFQSGLEFEWILDFSSQYVANMNANISECLLQSSPLQITKGSSVGSVIEGWRIFLHYTSTSHFSDISIIAGLLKDRDEDDDSHSLEGNISLMDGSRQKFDGACVLDIHCPEILGETIGEQYKFARMIICLDFDESNDPSRLLTSDILIVACKIYSINSCTPLFDSQNLHDDFENLFELLLLQPEFGDVTFQVQGKEIRANRGILSVRSKAFHAMFTDHTRETQGDVIHVIDFSYDIMKELIRFIYCEKVEHLDQLALNLIIAAEKYDIPALKSMCAVTLLKSLSLTNICEIFVAASISNCIQLRAEADKFIQKNLPKIVETPGFKRLEKSNPTFMADMITSAVIVARNEMMVDINP</sequence>
<protein>
    <submittedName>
        <fullName evidence="1">Uncharacterized protein</fullName>
    </submittedName>
</protein>
<organism evidence="1 2">
    <name type="scientific">Eretmocerus hayati</name>
    <dbReference type="NCBI Taxonomy" id="131215"/>
    <lineage>
        <taxon>Eukaryota</taxon>
        <taxon>Metazoa</taxon>
        <taxon>Ecdysozoa</taxon>
        <taxon>Arthropoda</taxon>
        <taxon>Hexapoda</taxon>
        <taxon>Insecta</taxon>
        <taxon>Pterygota</taxon>
        <taxon>Neoptera</taxon>
        <taxon>Endopterygota</taxon>
        <taxon>Hymenoptera</taxon>
        <taxon>Apocrita</taxon>
        <taxon>Proctotrupomorpha</taxon>
        <taxon>Chalcidoidea</taxon>
        <taxon>Aphelinidae</taxon>
        <taxon>Aphelininae</taxon>
        <taxon>Eretmocerus</taxon>
    </lineage>
</organism>
<evidence type="ECO:0000313" key="1">
    <source>
        <dbReference type="EMBL" id="KAJ8675530.1"/>
    </source>
</evidence>
<evidence type="ECO:0000313" key="2">
    <source>
        <dbReference type="Proteomes" id="UP001239111"/>
    </source>
</evidence>
<gene>
    <name evidence="1" type="ORF">QAD02_011316</name>
</gene>